<feature type="compositionally biased region" description="Basic residues" evidence="1">
    <location>
        <begin position="160"/>
        <end position="169"/>
    </location>
</feature>
<dbReference type="Pfam" id="PF00226">
    <property type="entry name" value="DnaJ"/>
    <property type="match status" value="1"/>
</dbReference>
<proteinExistence type="predicted"/>
<dbReference type="InterPro" id="IPR036869">
    <property type="entry name" value="J_dom_sf"/>
</dbReference>
<dbReference type="InterPro" id="IPR001623">
    <property type="entry name" value="DnaJ_domain"/>
</dbReference>
<gene>
    <name evidence="3" type="ORF">TM35_000073920</name>
</gene>
<dbReference type="VEuPathDB" id="TriTrypDB:TM35_000073920"/>
<evidence type="ECO:0000259" key="2">
    <source>
        <dbReference type="PROSITE" id="PS50076"/>
    </source>
</evidence>
<dbReference type="SMART" id="SM00271">
    <property type="entry name" value="DnaJ"/>
    <property type="match status" value="1"/>
</dbReference>
<dbReference type="AlphaFoldDB" id="A0A1X0P2B2"/>
<dbReference type="SUPFAM" id="SSF46565">
    <property type="entry name" value="Chaperone J-domain"/>
    <property type="match status" value="1"/>
</dbReference>
<dbReference type="RefSeq" id="XP_028885034.1">
    <property type="nucleotide sequence ID" value="XM_029023838.1"/>
</dbReference>
<feature type="domain" description="J" evidence="2">
    <location>
        <begin position="53"/>
        <end position="120"/>
    </location>
</feature>
<dbReference type="PROSITE" id="PS50076">
    <property type="entry name" value="DNAJ_2"/>
    <property type="match status" value="1"/>
</dbReference>
<dbReference type="InterPro" id="IPR050817">
    <property type="entry name" value="DjlA_DnaK_co-chaperone"/>
</dbReference>
<dbReference type="PANTHER" id="PTHR24074">
    <property type="entry name" value="CO-CHAPERONE PROTEIN DJLA"/>
    <property type="match status" value="1"/>
</dbReference>
<keyword evidence="4" id="KW-1185">Reference proteome</keyword>
<feature type="compositionally biased region" description="Low complexity" evidence="1">
    <location>
        <begin position="134"/>
        <end position="158"/>
    </location>
</feature>
<feature type="region of interest" description="Disordered" evidence="1">
    <location>
        <begin position="116"/>
        <end position="176"/>
    </location>
</feature>
<dbReference type="STRING" id="67003.A0A1X0P2B2"/>
<dbReference type="OrthoDB" id="445556at2759"/>
<dbReference type="Gene3D" id="1.10.287.110">
    <property type="entry name" value="DnaJ domain"/>
    <property type="match status" value="1"/>
</dbReference>
<accession>A0A1X0P2B2</accession>
<evidence type="ECO:0000313" key="3">
    <source>
        <dbReference type="EMBL" id="ORC90968.1"/>
    </source>
</evidence>
<dbReference type="CDD" id="cd06257">
    <property type="entry name" value="DnaJ"/>
    <property type="match status" value="1"/>
</dbReference>
<comment type="caution">
    <text evidence="3">The sequence shown here is derived from an EMBL/GenBank/DDBJ whole genome shotgun (WGS) entry which is preliminary data.</text>
</comment>
<sequence>MHRVVFADSYRGLTTFSFLALSQTHLSPPWRALQTSLRFASSSSSSSTTPAVNHYKRLGVDTTATVEDLKTAYRCRALQCHPDVVEEKKKAQAEVEFRAVSEAYDVLMDPQRRAEHDKALGVQQPAAQKKTSEKTSSSSSFTRASTTTTTARGTAGTTHKSTRPRRQKTFVRGDADRKFREAFHGMSLDQVIFQERLRQRQAQQEQNNNNNNKTGPSSSAAPSGREEALRRVMADAAARFASKVQRQYGPSMLRHVKVSTSPSFSEQMPSSDYMPFRPFHGFSAPPGVRTPPEPKLGPTSHVKGESYVEFTEPSTRVRRELPKSMPVVRGLDGSVMERSEAERYLEKERNSPYNMGKMYSYHRPY</sequence>
<protein>
    <submittedName>
        <fullName evidence="3">DnaJ chaperone protein</fullName>
    </submittedName>
</protein>
<feature type="region of interest" description="Disordered" evidence="1">
    <location>
        <begin position="285"/>
        <end position="325"/>
    </location>
</feature>
<evidence type="ECO:0000256" key="1">
    <source>
        <dbReference type="SAM" id="MobiDB-lite"/>
    </source>
</evidence>
<dbReference type="GeneID" id="39983618"/>
<name>A0A1X0P2B2_9TRYP</name>
<reference evidence="3 4" key="1">
    <citation type="submission" date="2017-03" db="EMBL/GenBank/DDBJ databases">
        <title>An alternative strategy for trypanosome survival in the mammalian bloodstream revealed through genome and transcriptome analysis of the ubiquitous bovine parasite Trypanosoma (Megatrypanum) theileri.</title>
        <authorList>
            <person name="Kelly S."/>
            <person name="Ivens A."/>
            <person name="Mott A."/>
            <person name="O'Neill E."/>
            <person name="Emms D."/>
            <person name="Macleod O."/>
            <person name="Voorheis P."/>
            <person name="Matthews J."/>
            <person name="Matthews K."/>
            <person name="Carrington M."/>
        </authorList>
    </citation>
    <scope>NUCLEOTIDE SEQUENCE [LARGE SCALE GENOMIC DNA]</scope>
    <source>
        <strain evidence="3">Edinburgh</strain>
    </source>
</reference>
<dbReference type="EMBL" id="NBCO01000007">
    <property type="protein sequence ID" value="ORC90968.1"/>
    <property type="molecule type" value="Genomic_DNA"/>
</dbReference>
<feature type="compositionally biased region" description="Low complexity" evidence="1">
    <location>
        <begin position="200"/>
        <end position="212"/>
    </location>
</feature>
<organism evidence="3 4">
    <name type="scientific">Trypanosoma theileri</name>
    <dbReference type="NCBI Taxonomy" id="67003"/>
    <lineage>
        <taxon>Eukaryota</taxon>
        <taxon>Discoba</taxon>
        <taxon>Euglenozoa</taxon>
        <taxon>Kinetoplastea</taxon>
        <taxon>Metakinetoplastina</taxon>
        <taxon>Trypanosomatida</taxon>
        <taxon>Trypanosomatidae</taxon>
        <taxon>Trypanosoma</taxon>
    </lineage>
</organism>
<dbReference type="PRINTS" id="PR00625">
    <property type="entry name" value="JDOMAIN"/>
</dbReference>
<dbReference type="Proteomes" id="UP000192257">
    <property type="component" value="Unassembled WGS sequence"/>
</dbReference>
<evidence type="ECO:0000313" key="4">
    <source>
        <dbReference type="Proteomes" id="UP000192257"/>
    </source>
</evidence>
<feature type="region of interest" description="Disordered" evidence="1">
    <location>
        <begin position="199"/>
        <end position="228"/>
    </location>
</feature>